<protein>
    <recommendedName>
        <fullName evidence="4">ADP/GDP-polyphosphate phosphotransferase</fullName>
        <ecNumber evidence="4">2.7.4.-</ecNumber>
    </recommendedName>
    <alternativeName>
        <fullName evidence="4">Polyphosphate kinase PPK2</fullName>
    </alternativeName>
</protein>
<keyword evidence="2 4" id="KW-0808">Transferase</keyword>
<evidence type="ECO:0000256" key="2">
    <source>
        <dbReference type="ARBA" id="ARBA00022679"/>
    </source>
</evidence>
<evidence type="ECO:0000313" key="6">
    <source>
        <dbReference type="EMBL" id="MDM5270996.1"/>
    </source>
</evidence>
<name>A0ABT7QXD3_9BACT</name>
<evidence type="ECO:0000256" key="3">
    <source>
        <dbReference type="ARBA" id="ARBA00022777"/>
    </source>
</evidence>
<dbReference type="NCBIfam" id="TIGR03707">
    <property type="entry name" value="PPK2_P_aer"/>
    <property type="match status" value="1"/>
</dbReference>
<evidence type="ECO:0000259" key="5">
    <source>
        <dbReference type="Pfam" id="PF03976"/>
    </source>
</evidence>
<comment type="function">
    <text evidence="4">Uses inorganic polyphosphate (polyP) as a donor to convert GDP to GTP or ADP to ATP.</text>
</comment>
<organism evidence="6 7">
    <name type="scientific">Sulfurovum zhangzhouensis</name>
    <dbReference type="NCBI Taxonomy" id="3019067"/>
    <lineage>
        <taxon>Bacteria</taxon>
        <taxon>Pseudomonadati</taxon>
        <taxon>Campylobacterota</taxon>
        <taxon>Epsilonproteobacteria</taxon>
        <taxon>Campylobacterales</taxon>
        <taxon>Sulfurovaceae</taxon>
        <taxon>Sulfurovum</taxon>
    </lineage>
</organism>
<keyword evidence="7" id="KW-1185">Reference proteome</keyword>
<dbReference type="RefSeq" id="WP_289412276.1">
    <property type="nucleotide sequence ID" value="NZ_JAQIBD010000001.1"/>
</dbReference>
<comment type="similarity">
    <text evidence="1 4">Belongs to the polyphosphate kinase 2 (PPK2) family. Class I subfamily.</text>
</comment>
<reference evidence="6" key="1">
    <citation type="submission" date="2023-01" db="EMBL/GenBank/DDBJ databases">
        <title>Sulfurovum sp. zt1-1 genome assembly.</title>
        <authorList>
            <person name="Wang J."/>
        </authorList>
    </citation>
    <scope>NUCLEOTIDE SEQUENCE</scope>
    <source>
        <strain evidence="6">Zt1-1</strain>
    </source>
</reference>
<evidence type="ECO:0000256" key="4">
    <source>
        <dbReference type="RuleBase" id="RU369062"/>
    </source>
</evidence>
<keyword evidence="3 4" id="KW-0418">Kinase</keyword>
<feature type="domain" description="Polyphosphate kinase-2-related" evidence="5">
    <location>
        <begin position="30"/>
        <end position="253"/>
    </location>
</feature>
<evidence type="ECO:0000256" key="1">
    <source>
        <dbReference type="ARBA" id="ARBA00009924"/>
    </source>
</evidence>
<gene>
    <name evidence="6" type="primary">ppk2</name>
    <name evidence="6" type="ORF">PGH07_02265</name>
</gene>
<dbReference type="EC" id="2.7.4.-" evidence="4"/>
<dbReference type="PIRSF" id="PIRSF028756">
    <property type="entry name" value="PPK2_prd"/>
    <property type="match status" value="1"/>
</dbReference>
<comment type="subunit">
    <text evidence="4">Homotetramer.</text>
</comment>
<dbReference type="InterPro" id="IPR022488">
    <property type="entry name" value="PPK2-related"/>
</dbReference>
<evidence type="ECO:0000313" key="7">
    <source>
        <dbReference type="Proteomes" id="UP001169069"/>
    </source>
</evidence>
<dbReference type="PANTHER" id="PTHR34383">
    <property type="entry name" value="POLYPHOSPHATE:AMP PHOSPHOTRANSFERASE-RELATED"/>
    <property type="match status" value="1"/>
</dbReference>
<dbReference type="EMBL" id="JAQIBD010000001">
    <property type="protein sequence ID" value="MDM5270996.1"/>
    <property type="molecule type" value="Genomic_DNA"/>
</dbReference>
<dbReference type="GO" id="GO:0008976">
    <property type="term" value="F:polyphosphate kinase activity"/>
    <property type="evidence" value="ECO:0007669"/>
    <property type="project" value="UniProtKB-EC"/>
</dbReference>
<dbReference type="Pfam" id="PF03976">
    <property type="entry name" value="PPK2"/>
    <property type="match status" value="1"/>
</dbReference>
<dbReference type="SUPFAM" id="SSF52540">
    <property type="entry name" value="P-loop containing nucleoside triphosphate hydrolases"/>
    <property type="match status" value="1"/>
</dbReference>
<comment type="caution">
    <text evidence="6">The sequence shown here is derived from an EMBL/GenBank/DDBJ whole genome shotgun (WGS) entry which is preliminary data.</text>
</comment>
<dbReference type="PANTHER" id="PTHR34383:SF1">
    <property type="entry name" value="ADP-POLYPHOSPHATE PHOSPHOTRANSFERASE"/>
    <property type="match status" value="1"/>
</dbReference>
<sequence length="270" mass="32474">MKAQIAKFSDQLTEHTKKHSKVFKKSGRIKRSFYEKELYRLQHELVKLQVWTIKNNKRLLVIFEGMDMSGKSSTIKEFTTYLNPRETRTVALPKPNSEELGQWYFQRHIKQLPNAGEIVFFDRSWYNRAGIEQVLGFCTQEQHDHFYRQVNEVEKMLVDDNMMVFKFYMNITKETQERRIKQREKDPLKNWKLSDIDYKSLKVHDTYEQYRDKMFDLSGTLVVPWIELQADDKKRARLNALRFLLSNIFYDKRDMDVIKGVDQEILTLHS</sequence>
<accession>A0ABT7QXD3</accession>
<dbReference type="Gene3D" id="3.40.50.300">
    <property type="entry name" value="P-loop containing nucleotide triphosphate hydrolases"/>
    <property type="match status" value="1"/>
</dbReference>
<dbReference type="InterPro" id="IPR016898">
    <property type="entry name" value="Polyphosphate_phosphotransfera"/>
</dbReference>
<proteinExistence type="inferred from homology"/>
<dbReference type="InterPro" id="IPR027417">
    <property type="entry name" value="P-loop_NTPase"/>
</dbReference>
<dbReference type="Proteomes" id="UP001169069">
    <property type="component" value="Unassembled WGS sequence"/>
</dbReference>
<dbReference type="InterPro" id="IPR022486">
    <property type="entry name" value="PPK2_PA0141"/>
</dbReference>